<evidence type="ECO:0000313" key="3">
    <source>
        <dbReference type="Proteomes" id="UP000595070"/>
    </source>
</evidence>
<keyword evidence="1" id="KW-1133">Transmembrane helix</keyword>
<feature type="transmembrane region" description="Helical" evidence="1">
    <location>
        <begin position="53"/>
        <end position="74"/>
    </location>
</feature>
<dbReference type="Proteomes" id="UP000595070">
    <property type="component" value="Chromosome"/>
</dbReference>
<reference evidence="2 3" key="1">
    <citation type="submission" date="2020-10" db="EMBL/GenBank/DDBJ databases">
        <title>Campylobacter and Helicobacter PacBio genomes.</title>
        <authorList>
            <person name="Lane C."/>
        </authorList>
    </citation>
    <scope>NUCLEOTIDE SEQUENCE [LARGE SCALE GENOMIC DNA]</scope>
    <source>
        <strain evidence="2 3">2016D-0074</strain>
    </source>
</reference>
<dbReference type="EMBL" id="CP063079">
    <property type="protein sequence ID" value="QOQ89696.1"/>
    <property type="molecule type" value="Genomic_DNA"/>
</dbReference>
<gene>
    <name evidence="2" type="ORF">IMC75_01230</name>
</gene>
<keyword evidence="1" id="KW-0472">Membrane</keyword>
<keyword evidence="3" id="KW-1185">Reference proteome</keyword>
<organism evidence="2 3">
    <name type="scientific">Campylobacter peloridis</name>
    <dbReference type="NCBI Taxonomy" id="488546"/>
    <lineage>
        <taxon>Bacteria</taxon>
        <taxon>Pseudomonadati</taxon>
        <taxon>Campylobacterota</taxon>
        <taxon>Epsilonproteobacteria</taxon>
        <taxon>Campylobacterales</taxon>
        <taxon>Campylobacteraceae</taxon>
        <taxon>Campylobacter</taxon>
    </lineage>
</organism>
<keyword evidence="1" id="KW-0812">Transmembrane</keyword>
<name>A0ABX6TUS5_9BACT</name>
<accession>A0ABX6TUS5</accession>
<evidence type="ECO:0000256" key="1">
    <source>
        <dbReference type="SAM" id="Phobius"/>
    </source>
</evidence>
<dbReference type="RefSeq" id="WP_044599118.1">
    <property type="nucleotide sequence ID" value="NZ_CP063079.1"/>
</dbReference>
<feature type="transmembrane region" description="Helical" evidence="1">
    <location>
        <begin position="80"/>
        <end position="101"/>
    </location>
</feature>
<evidence type="ECO:0000313" key="2">
    <source>
        <dbReference type="EMBL" id="QOQ89696.1"/>
    </source>
</evidence>
<sequence>MMKIQEFVLKFIFKISNQPVNLRDLLEANALLNEGMMIDPAKLNFKFRVFNSYLIYALFCVFILVPLLIITHYFLTIIDFHISILSAVFVTACVFIGYDLFKIYTRKIISKKLLKKAWMLHFPYFAYEKYSKIAEEIYNQAIKEEIPKNQLEQYVLEKIIQTQN</sequence>
<protein>
    <submittedName>
        <fullName evidence="2">Uncharacterized protein</fullName>
    </submittedName>
</protein>
<proteinExistence type="predicted"/>